<reference evidence="1 2" key="1">
    <citation type="submission" date="2016-10" db="EMBL/GenBank/DDBJ databases">
        <authorList>
            <person name="de Groot N.N."/>
        </authorList>
    </citation>
    <scope>NUCLEOTIDE SEQUENCE [LARGE SCALE GENOMIC DNA]</scope>
    <source>
        <strain evidence="1 2">DSM 25383</strain>
    </source>
</reference>
<dbReference type="STRING" id="1033731.SAMN05444145_108103"/>
<dbReference type="EMBL" id="FNRI01000008">
    <property type="protein sequence ID" value="SEA88914.1"/>
    <property type="molecule type" value="Genomic_DNA"/>
</dbReference>
<dbReference type="Proteomes" id="UP000183253">
    <property type="component" value="Unassembled WGS sequence"/>
</dbReference>
<dbReference type="RefSeq" id="WP_010264939.1">
    <property type="nucleotide sequence ID" value="NZ_CAEG01000015.1"/>
</dbReference>
<evidence type="ECO:0000313" key="2">
    <source>
        <dbReference type="Proteomes" id="UP000183253"/>
    </source>
</evidence>
<dbReference type="Pfam" id="PF13692">
    <property type="entry name" value="Glyco_trans_1_4"/>
    <property type="match status" value="1"/>
</dbReference>
<organism evidence="1 2">
    <name type="scientific">Alistipes timonensis JC136</name>
    <dbReference type="NCBI Taxonomy" id="1033731"/>
    <lineage>
        <taxon>Bacteria</taxon>
        <taxon>Pseudomonadati</taxon>
        <taxon>Bacteroidota</taxon>
        <taxon>Bacteroidia</taxon>
        <taxon>Bacteroidales</taxon>
        <taxon>Rikenellaceae</taxon>
        <taxon>Alistipes</taxon>
    </lineage>
</organism>
<dbReference type="GO" id="GO:0016740">
    <property type="term" value="F:transferase activity"/>
    <property type="evidence" value="ECO:0007669"/>
    <property type="project" value="UniProtKB-KW"/>
</dbReference>
<evidence type="ECO:0000313" key="1">
    <source>
        <dbReference type="EMBL" id="SEA88914.1"/>
    </source>
</evidence>
<accession>A0A1H4EV28</accession>
<proteinExistence type="predicted"/>
<dbReference type="SUPFAM" id="SSF53756">
    <property type="entry name" value="UDP-Glycosyltransferase/glycogen phosphorylase"/>
    <property type="match status" value="1"/>
</dbReference>
<dbReference type="OrthoDB" id="1050723at2"/>
<dbReference type="Gene3D" id="3.40.50.2000">
    <property type="entry name" value="Glycogen Phosphorylase B"/>
    <property type="match status" value="1"/>
</dbReference>
<name>A0A1H4EV28_9BACT</name>
<sequence>MGKSVVFILSAVQDTHALKRIDEFLDQDYTVKVYGFNRSNISVPTGNRFPIEVVGTFTSERNYLSRVPVMFKAMRSIAGRHSRDELFYYFGLDIALMARMFIRNRYIYEECDLLNAYFKTKFISLPLKWYDRRIIKRSVETVLTSDGFRIYHFGDVVPPNVTIIPNKLNPWCFEAHKTHPLRKTVSDTLRIGFVGMIRAKAVYNFVRVFAREFPTYEFHFFGVVSSWTEQQIGLLEQSPNVKFHGRFINPNDLPDIYAGIDLVLATYDTEYENPRFAEPNKLYEAIFYETPIIVSRDTFLADRVQSLNVGFSVDALDDKSVVSLVSSLTADVIKEKKEACKAIPKSESINNNQQFFQKLKSLIG</sequence>
<gene>
    <name evidence="1" type="ORF">SAMN05444145_108103</name>
</gene>
<keyword evidence="2" id="KW-1185">Reference proteome</keyword>
<protein>
    <submittedName>
        <fullName evidence="1">Glycosyltransferase involved in cell wall bisynthesis</fullName>
    </submittedName>
</protein>
<keyword evidence="1" id="KW-0808">Transferase</keyword>
<dbReference type="AlphaFoldDB" id="A0A1H4EV28"/>